<accession>A0A1L4BU14</accession>
<dbReference type="OrthoDB" id="5604630at2"/>
<organism evidence="2 3">
    <name type="scientific">Francisella uliginis</name>
    <dbReference type="NCBI Taxonomy" id="573570"/>
    <lineage>
        <taxon>Bacteria</taxon>
        <taxon>Pseudomonadati</taxon>
        <taxon>Pseudomonadota</taxon>
        <taxon>Gammaproteobacteria</taxon>
        <taxon>Thiotrichales</taxon>
        <taxon>Francisellaceae</taxon>
        <taxon>Francisella</taxon>
    </lineage>
</organism>
<feature type="transmembrane region" description="Helical" evidence="1">
    <location>
        <begin position="141"/>
        <end position="159"/>
    </location>
</feature>
<feature type="transmembrane region" description="Helical" evidence="1">
    <location>
        <begin position="6"/>
        <end position="23"/>
    </location>
</feature>
<feature type="transmembrane region" description="Helical" evidence="1">
    <location>
        <begin position="86"/>
        <end position="105"/>
    </location>
</feature>
<dbReference type="RefSeq" id="WP_072713125.1">
    <property type="nucleotide sequence ID" value="NZ_CP016796.1"/>
</dbReference>
<evidence type="ECO:0000256" key="1">
    <source>
        <dbReference type="SAM" id="Phobius"/>
    </source>
</evidence>
<name>A0A1L4BU14_9GAMM</name>
<dbReference type="Proteomes" id="UP000184222">
    <property type="component" value="Chromosome"/>
</dbReference>
<feature type="transmembrane region" description="Helical" evidence="1">
    <location>
        <begin position="171"/>
        <end position="190"/>
    </location>
</feature>
<keyword evidence="1" id="KW-0472">Membrane</keyword>
<sequence length="202" mass="23789">MLNYYNLIAANLFTIYFFLRIFGFLQKKTLIVIVIILLVFNLINVTIDNETIYYFTLGVTSYFSLSTFLLLFFIITSIFINDKNTIFPYTSLAFLPIIIIFYSLFFISSYKLYDFGFSPYIVTPFIFIYALVLLSISKRFILFNIIIVVSSTMLFTNILQANIWNYLLDPTLLIICIIEIIRSLIVYSLCKKQKDNTKIKYY</sequence>
<evidence type="ECO:0000313" key="2">
    <source>
        <dbReference type="EMBL" id="API87338.1"/>
    </source>
</evidence>
<gene>
    <name evidence="2" type="ORF">F7310_08155</name>
</gene>
<dbReference type="KEGG" id="frx:F7310_08155"/>
<feature type="transmembrane region" description="Helical" evidence="1">
    <location>
        <begin position="117"/>
        <end position="134"/>
    </location>
</feature>
<evidence type="ECO:0000313" key="3">
    <source>
        <dbReference type="Proteomes" id="UP000184222"/>
    </source>
</evidence>
<keyword evidence="1" id="KW-1133">Transmembrane helix</keyword>
<dbReference type="EMBL" id="CP016796">
    <property type="protein sequence ID" value="API87338.1"/>
    <property type="molecule type" value="Genomic_DNA"/>
</dbReference>
<dbReference type="AlphaFoldDB" id="A0A1L4BU14"/>
<reference evidence="2 3" key="1">
    <citation type="journal article" date="2016" name="Appl. Environ. Microbiol.">
        <title>Whole genome relationships among Francisella bacteria of diverse origin define new species and provide specific regions for detection.</title>
        <authorList>
            <person name="Challacombe J.F."/>
            <person name="Petersen J.M."/>
            <person name="Gallegos-Graves V."/>
            <person name="Hodge D."/>
            <person name="Pillai S."/>
            <person name="Kuske C.R."/>
        </authorList>
    </citation>
    <scope>NUCLEOTIDE SEQUENCE [LARGE SCALE GENOMIC DNA]</scope>
    <source>
        <strain evidence="3">TX07-7310</strain>
    </source>
</reference>
<keyword evidence="1" id="KW-0812">Transmembrane</keyword>
<protein>
    <submittedName>
        <fullName evidence="2">Uncharacterized protein</fullName>
    </submittedName>
</protein>
<proteinExistence type="predicted"/>
<keyword evidence="3" id="KW-1185">Reference proteome</keyword>
<feature type="transmembrane region" description="Helical" evidence="1">
    <location>
        <begin position="53"/>
        <end position="74"/>
    </location>
</feature>
<feature type="transmembrane region" description="Helical" evidence="1">
    <location>
        <begin position="30"/>
        <end position="47"/>
    </location>
</feature>
<dbReference type="STRING" id="573570.F7310_08155"/>